<name>A0ABQ5GGZ4_9ASTR</name>
<comment type="caution">
    <text evidence="1">The sequence shown here is derived from an EMBL/GenBank/DDBJ whole genome shotgun (WGS) entry which is preliminary data.</text>
</comment>
<gene>
    <name evidence="1" type="ORF">Tco_1040833</name>
</gene>
<dbReference type="PANTHER" id="PTHR48462:SF1">
    <property type="entry name" value="PROTEIN, PUTATIVE-RELATED"/>
    <property type="match status" value="1"/>
</dbReference>
<reference evidence="1" key="2">
    <citation type="submission" date="2022-01" db="EMBL/GenBank/DDBJ databases">
        <authorList>
            <person name="Yamashiro T."/>
            <person name="Shiraishi A."/>
            <person name="Satake H."/>
            <person name="Nakayama K."/>
        </authorList>
    </citation>
    <scope>NUCLEOTIDE SEQUENCE</scope>
</reference>
<keyword evidence="2" id="KW-1185">Reference proteome</keyword>
<evidence type="ECO:0008006" key="3">
    <source>
        <dbReference type="Google" id="ProtNLM"/>
    </source>
</evidence>
<dbReference type="Proteomes" id="UP001151760">
    <property type="component" value="Unassembled WGS sequence"/>
</dbReference>
<reference evidence="1" key="1">
    <citation type="journal article" date="2022" name="Int. J. Mol. Sci.">
        <title>Draft Genome of Tanacetum Coccineum: Genomic Comparison of Closely Related Tanacetum-Family Plants.</title>
        <authorList>
            <person name="Yamashiro T."/>
            <person name="Shiraishi A."/>
            <person name="Nakayama K."/>
            <person name="Satake H."/>
        </authorList>
    </citation>
    <scope>NUCLEOTIDE SEQUENCE</scope>
</reference>
<organism evidence="1 2">
    <name type="scientific">Tanacetum coccineum</name>
    <dbReference type="NCBI Taxonomy" id="301880"/>
    <lineage>
        <taxon>Eukaryota</taxon>
        <taxon>Viridiplantae</taxon>
        <taxon>Streptophyta</taxon>
        <taxon>Embryophyta</taxon>
        <taxon>Tracheophyta</taxon>
        <taxon>Spermatophyta</taxon>
        <taxon>Magnoliopsida</taxon>
        <taxon>eudicotyledons</taxon>
        <taxon>Gunneridae</taxon>
        <taxon>Pentapetalae</taxon>
        <taxon>asterids</taxon>
        <taxon>campanulids</taxon>
        <taxon>Asterales</taxon>
        <taxon>Asteraceae</taxon>
        <taxon>Asteroideae</taxon>
        <taxon>Anthemideae</taxon>
        <taxon>Anthemidinae</taxon>
        <taxon>Tanacetum</taxon>
    </lineage>
</organism>
<dbReference type="EMBL" id="BQNB010018412">
    <property type="protein sequence ID" value="GJT74108.1"/>
    <property type="molecule type" value="Genomic_DNA"/>
</dbReference>
<evidence type="ECO:0000313" key="1">
    <source>
        <dbReference type="EMBL" id="GJT74108.1"/>
    </source>
</evidence>
<evidence type="ECO:0000313" key="2">
    <source>
        <dbReference type="Proteomes" id="UP001151760"/>
    </source>
</evidence>
<sequence length="721" mass="79544">MAIVRFHCPFVDLSGCHHGSGHGHTKTSLITHLRDRHFKRDALDITKHSLVTNQAVFEAAKVTFKRMGLCLCGICFKTHTLRSKCRHGNCSDFVPPLDCGDGVVRFVLYDLTKPQVPSSFLVHLDHVDDLVRDMHDGFTLPLHDSLLSKGLGTVPPKCRLRFSRVLKVALDKVVCTPNDISCWVSLLVLPLCLLKAFCQRSNIECKFAIKRQRQEESIAIAIRSWGMPGGSLQLVREALAEPSPSWSNIDDGNLESGEWNVKQCKRKICDGHYTEAVRLLSSSSVAPYNDATLEDLKAKHPLKPAPSLPHIPIDHHQLIASPDVVLDMIKSFPRGTSCGRDGLRAQHLIDCLSGVVVAISNELIAAITQVVNLFLDGKYPKMLGEYVASAPLTPLVKPGGGIRQIVVCTIWRHLVSKVSAAMIGHSLDGYLNDLQFGVGVSGGGDAILHAVNQLIEDRGDDVGLSMLLVKFCYSTPARLYYGEHTLRSYQGVQQGDPLGPLLFALVLHPLVCKIKESFSLSLHAWYLDDGNIIGDTLVMGEVLKLIMEDGPRRGLHLIVHKTDVFGLKEDPRSRLDGVFPPNISRPLHGVKLLGRPASTDFDFSSGLVTKRVAKSIDLIDVVAKINDPKCKLMLLRACAGISKLYFAMRTCLPRVFERAHRSLDASLRSAMKRIVTPSGPRFGDWQWRISTLPFAFGGLGVYSAGDVLNYHFLRLDSNLLV</sequence>
<proteinExistence type="predicted"/>
<accession>A0ABQ5GGZ4</accession>
<dbReference type="PANTHER" id="PTHR48462">
    <property type="entry name" value="PROTEIN, PUTATIVE-RELATED"/>
    <property type="match status" value="1"/>
</dbReference>
<protein>
    <recommendedName>
        <fullName evidence="3">Reverse transcriptase domain-containing protein</fullName>
    </recommendedName>
</protein>